<dbReference type="EMBL" id="JBBDGM010000006">
    <property type="protein sequence ID" value="MEJ1088322.1"/>
    <property type="molecule type" value="Genomic_DNA"/>
</dbReference>
<comment type="caution">
    <text evidence="2">The sequence shown here is derived from an EMBL/GenBank/DDBJ whole genome shotgun (WGS) entry which is preliminary data.</text>
</comment>
<evidence type="ECO:0000313" key="3">
    <source>
        <dbReference type="Proteomes" id="UP001371224"/>
    </source>
</evidence>
<keyword evidence="3" id="KW-1185">Reference proteome</keyword>
<name>A0ABU8LCD4_9MICO</name>
<sequence>MNTIPTGLPDWLTPHAEEVADWGPTSAARECWVAECHRDAHLHGLCKTHHRRAQRAWNPRPADVPKQHRSERSGA</sequence>
<gene>
    <name evidence="2" type="ORF">WDU99_08335</name>
</gene>
<organism evidence="2 3">
    <name type="scientific">Microbacterium bandirmense</name>
    <dbReference type="NCBI Taxonomy" id="3122050"/>
    <lineage>
        <taxon>Bacteria</taxon>
        <taxon>Bacillati</taxon>
        <taxon>Actinomycetota</taxon>
        <taxon>Actinomycetes</taxon>
        <taxon>Micrococcales</taxon>
        <taxon>Microbacteriaceae</taxon>
        <taxon>Microbacterium</taxon>
    </lineage>
</organism>
<dbReference type="Proteomes" id="UP001371224">
    <property type="component" value="Unassembled WGS sequence"/>
</dbReference>
<evidence type="ECO:0000256" key="1">
    <source>
        <dbReference type="SAM" id="MobiDB-lite"/>
    </source>
</evidence>
<evidence type="ECO:0008006" key="4">
    <source>
        <dbReference type="Google" id="ProtNLM"/>
    </source>
</evidence>
<feature type="region of interest" description="Disordered" evidence="1">
    <location>
        <begin position="51"/>
        <end position="75"/>
    </location>
</feature>
<accession>A0ABU8LCD4</accession>
<dbReference type="RefSeq" id="WP_337331990.1">
    <property type="nucleotide sequence ID" value="NZ_JBBDGM010000006.1"/>
</dbReference>
<reference evidence="2 3" key="1">
    <citation type="submission" date="2024-02" db="EMBL/GenBank/DDBJ databases">
        <authorList>
            <person name="Saticioglu I.B."/>
        </authorList>
    </citation>
    <scope>NUCLEOTIDE SEQUENCE [LARGE SCALE GENOMIC DNA]</scope>
    <source>
        <strain evidence="2 3">Mu-80</strain>
    </source>
</reference>
<protein>
    <recommendedName>
        <fullName evidence="4">HNH endonuclease</fullName>
    </recommendedName>
</protein>
<feature type="compositionally biased region" description="Basic and acidic residues" evidence="1">
    <location>
        <begin position="63"/>
        <end position="75"/>
    </location>
</feature>
<proteinExistence type="predicted"/>
<evidence type="ECO:0000313" key="2">
    <source>
        <dbReference type="EMBL" id="MEJ1088322.1"/>
    </source>
</evidence>